<accession>A0A016XCT7</accession>
<comment type="subcellular location">
    <subcellularLocation>
        <location evidence="1">Cell membrane</location>
    </subcellularLocation>
</comment>
<dbReference type="Pfam" id="PF04347">
    <property type="entry name" value="FliO"/>
    <property type="match status" value="1"/>
</dbReference>
<evidence type="ECO:0000313" key="6">
    <source>
        <dbReference type="EMBL" id="EYC49621.1"/>
    </source>
</evidence>
<dbReference type="OrthoDB" id="8905632at2"/>
<evidence type="ECO:0000256" key="5">
    <source>
        <dbReference type="ARBA" id="ARBA00023136"/>
    </source>
</evidence>
<dbReference type="RefSeq" id="WP_035603402.1">
    <property type="nucleotide sequence ID" value="NZ_JEMG01000001.1"/>
</dbReference>
<comment type="caution">
    <text evidence="6">The sequence shown here is derived from an EMBL/GenBank/DDBJ whole genome shotgun (WGS) entry which is preliminary data.</text>
</comment>
<dbReference type="AlphaFoldDB" id="A0A016XCT7"/>
<keyword evidence="6" id="KW-0282">Flagellum</keyword>
<keyword evidence="6" id="KW-0966">Cell projection</keyword>
<keyword evidence="5" id="KW-0472">Membrane</keyword>
<keyword evidence="2" id="KW-1003">Cell membrane</keyword>
<dbReference type="GO" id="GO:0016020">
    <property type="term" value="C:membrane"/>
    <property type="evidence" value="ECO:0007669"/>
    <property type="project" value="InterPro"/>
</dbReference>
<keyword evidence="4" id="KW-1133">Transmembrane helix</keyword>
<keyword evidence="6" id="KW-0969">Cilium</keyword>
<evidence type="ECO:0000313" key="7">
    <source>
        <dbReference type="Proteomes" id="UP000023268"/>
    </source>
</evidence>
<proteinExistence type="predicted"/>
<gene>
    <name evidence="6" type="ORF">AZ34_00070</name>
</gene>
<reference evidence="6 7" key="1">
    <citation type="submission" date="2014-02" db="EMBL/GenBank/DDBJ databases">
        <title>Draft Genome of Hylemonella gracilis isolated from the Niagara River.</title>
        <authorList>
            <person name="Pawlowski D.R."/>
            <person name="Koudelka G.B."/>
        </authorList>
    </citation>
    <scope>NUCLEOTIDE SEQUENCE [LARGE SCALE GENOMIC DNA]</scope>
    <source>
        <strain evidence="6 7">Niagara R</strain>
    </source>
</reference>
<name>A0A016XCT7_9BURK</name>
<dbReference type="InterPro" id="IPR022781">
    <property type="entry name" value="Flagellar_biosynth_FliO"/>
</dbReference>
<evidence type="ECO:0000256" key="4">
    <source>
        <dbReference type="ARBA" id="ARBA00022989"/>
    </source>
</evidence>
<keyword evidence="3" id="KW-0812">Transmembrane</keyword>
<evidence type="ECO:0000256" key="2">
    <source>
        <dbReference type="ARBA" id="ARBA00022475"/>
    </source>
</evidence>
<sequence length="97" mass="10287">MQSLALVLLFLALLVGVAYALRWYQRRHGLGMVPGSTANIISTVAVGPQQRVVTVEVGPEGARTWLVLGITAQNINCLHVMPAGTQPAPARTGMPGR</sequence>
<protein>
    <submittedName>
        <fullName evidence="6">Flagellar biosynthesis protein flio</fullName>
    </submittedName>
</protein>
<dbReference type="EMBL" id="JEMG01000001">
    <property type="protein sequence ID" value="EYC49621.1"/>
    <property type="molecule type" value="Genomic_DNA"/>
</dbReference>
<evidence type="ECO:0000256" key="3">
    <source>
        <dbReference type="ARBA" id="ARBA00022692"/>
    </source>
</evidence>
<dbReference type="eggNOG" id="COG3190">
    <property type="taxonomic scope" value="Bacteria"/>
</dbReference>
<organism evidence="6 7">
    <name type="scientific">Hylemonella gracilis str. Niagara R</name>
    <dbReference type="NCBI Taxonomy" id="1458275"/>
    <lineage>
        <taxon>Bacteria</taxon>
        <taxon>Pseudomonadati</taxon>
        <taxon>Pseudomonadota</taxon>
        <taxon>Betaproteobacteria</taxon>
        <taxon>Burkholderiales</taxon>
        <taxon>Comamonadaceae</taxon>
        <taxon>Hylemonella</taxon>
    </lineage>
</organism>
<dbReference type="GO" id="GO:0044781">
    <property type="term" value="P:bacterial-type flagellum organization"/>
    <property type="evidence" value="ECO:0007669"/>
    <property type="project" value="InterPro"/>
</dbReference>
<evidence type="ECO:0000256" key="1">
    <source>
        <dbReference type="ARBA" id="ARBA00004236"/>
    </source>
</evidence>
<dbReference type="Proteomes" id="UP000023268">
    <property type="component" value="Unassembled WGS sequence"/>
</dbReference>
<dbReference type="STRING" id="1458275.AZ34_00070"/>